<keyword evidence="1" id="KW-0472">Membrane</keyword>
<gene>
    <name evidence="3" type="ORF">FH603_5457</name>
</gene>
<feature type="transmembrane region" description="Helical" evidence="1">
    <location>
        <begin position="94"/>
        <end position="115"/>
    </location>
</feature>
<sequence>MGKLFLIVMWGLTLYIFLKLPDRIPIHFNAIGQADSYGDKATFVMLPLLATALYMGITKTNEYPHIFNYVTQITESNAQAQYTLATRLLRFIKLSVLLVFSVLIVLIYLTAIGVTSGLGTWFLPLFTGFLLIPAVITIIQSLKNKSV</sequence>
<protein>
    <submittedName>
        <fullName evidence="3">Membrane protein</fullName>
    </submittedName>
</protein>
<evidence type="ECO:0000256" key="1">
    <source>
        <dbReference type="SAM" id="Phobius"/>
    </source>
</evidence>
<name>A0ABR6WEE9_9BACT</name>
<dbReference type="Pfam" id="PF07853">
    <property type="entry name" value="DUF1648"/>
    <property type="match status" value="1"/>
</dbReference>
<evidence type="ECO:0000259" key="2">
    <source>
        <dbReference type="Pfam" id="PF07853"/>
    </source>
</evidence>
<keyword evidence="4" id="KW-1185">Reference proteome</keyword>
<reference evidence="3 4" key="1">
    <citation type="submission" date="2019-06" db="EMBL/GenBank/DDBJ databases">
        <title>Spirosoma utsteinense sp. nov. isolated from Antarctic ice-free soils.</title>
        <authorList>
            <person name="Tahon G."/>
        </authorList>
    </citation>
    <scope>NUCLEOTIDE SEQUENCE [LARGE SCALE GENOMIC DNA]</scope>
    <source>
        <strain evidence="3 4">LMG 31447</strain>
    </source>
</reference>
<proteinExistence type="predicted"/>
<evidence type="ECO:0000313" key="3">
    <source>
        <dbReference type="EMBL" id="MBC3794925.1"/>
    </source>
</evidence>
<feature type="domain" description="DUF1648" evidence="2">
    <location>
        <begin position="4"/>
        <end position="50"/>
    </location>
</feature>
<comment type="caution">
    <text evidence="3">The sequence shown here is derived from an EMBL/GenBank/DDBJ whole genome shotgun (WGS) entry which is preliminary data.</text>
</comment>
<evidence type="ECO:0000313" key="4">
    <source>
        <dbReference type="Proteomes" id="UP000700732"/>
    </source>
</evidence>
<dbReference type="Proteomes" id="UP000700732">
    <property type="component" value="Unassembled WGS sequence"/>
</dbReference>
<dbReference type="EMBL" id="VFIA01000067">
    <property type="protein sequence ID" value="MBC3794925.1"/>
    <property type="molecule type" value="Genomic_DNA"/>
</dbReference>
<feature type="transmembrane region" description="Helical" evidence="1">
    <location>
        <begin position="37"/>
        <end position="57"/>
    </location>
</feature>
<feature type="transmembrane region" description="Helical" evidence="1">
    <location>
        <begin position="121"/>
        <end position="142"/>
    </location>
</feature>
<organism evidence="3 4">
    <name type="scientific">Spirosoma utsteinense</name>
    <dbReference type="NCBI Taxonomy" id="2585773"/>
    <lineage>
        <taxon>Bacteria</taxon>
        <taxon>Pseudomonadati</taxon>
        <taxon>Bacteroidota</taxon>
        <taxon>Cytophagia</taxon>
        <taxon>Cytophagales</taxon>
        <taxon>Cytophagaceae</taxon>
        <taxon>Spirosoma</taxon>
    </lineage>
</organism>
<dbReference type="RefSeq" id="WP_186741909.1">
    <property type="nucleotide sequence ID" value="NZ_VFIA01000067.1"/>
</dbReference>
<dbReference type="InterPro" id="IPR012867">
    <property type="entry name" value="DUF1648"/>
</dbReference>
<keyword evidence="1" id="KW-1133">Transmembrane helix</keyword>
<accession>A0ABR6WEE9</accession>
<keyword evidence="1" id="KW-0812">Transmembrane</keyword>